<proteinExistence type="predicted"/>
<feature type="compositionally biased region" description="Basic and acidic residues" evidence="1">
    <location>
        <begin position="108"/>
        <end position="117"/>
    </location>
</feature>
<evidence type="ECO:0000313" key="3">
    <source>
        <dbReference type="EMBL" id="CAL4968617.1"/>
    </source>
</evidence>
<gene>
    <name evidence="3" type="ORF">URODEC1_LOCUS49136</name>
</gene>
<protein>
    <submittedName>
        <fullName evidence="3">Uncharacterized protein</fullName>
    </submittedName>
</protein>
<reference evidence="4" key="1">
    <citation type="submission" date="2024-06" db="EMBL/GenBank/DDBJ databases">
        <authorList>
            <person name="Ryan C."/>
        </authorList>
    </citation>
    <scope>NUCLEOTIDE SEQUENCE [LARGE SCALE GENOMIC DNA]</scope>
</reference>
<evidence type="ECO:0000256" key="2">
    <source>
        <dbReference type="SAM" id="Phobius"/>
    </source>
</evidence>
<organism evidence="3 4">
    <name type="scientific">Urochloa decumbens</name>
    <dbReference type="NCBI Taxonomy" id="240449"/>
    <lineage>
        <taxon>Eukaryota</taxon>
        <taxon>Viridiplantae</taxon>
        <taxon>Streptophyta</taxon>
        <taxon>Embryophyta</taxon>
        <taxon>Tracheophyta</taxon>
        <taxon>Spermatophyta</taxon>
        <taxon>Magnoliopsida</taxon>
        <taxon>Liliopsida</taxon>
        <taxon>Poales</taxon>
        <taxon>Poaceae</taxon>
        <taxon>PACMAD clade</taxon>
        <taxon>Panicoideae</taxon>
        <taxon>Panicodae</taxon>
        <taxon>Paniceae</taxon>
        <taxon>Melinidinae</taxon>
        <taxon>Urochloa</taxon>
    </lineage>
</organism>
<reference evidence="3 4" key="2">
    <citation type="submission" date="2024-10" db="EMBL/GenBank/DDBJ databases">
        <authorList>
            <person name="Ryan C."/>
        </authorList>
    </citation>
    <scope>NUCLEOTIDE SEQUENCE [LARGE SCALE GENOMIC DNA]</scope>
</reference>
<keyword evidence="4" id="KW-1185">Reference proteome</keyword>
<name>A0ABC9A1T2_9POAL</name>
<evidence type="ECO:0000256" key="1">
    <source>
        <dbReference type="SAM" id="MobiDB-lite"/>
    </source>
</evidence>
<feature type="transmembrane region" description="Helical" evidence="2">
    <location>
        <begin position="28"/>
        <end position="50"/>
    </location>
</feature>
<dbReference type="Proteomes" id="UP001497457">
    <property type="component" value="Chromosome 2b"/>
</dbReference>
<keyword evidence="2" id="KW-0472">Membrane</keyword>
<dbReference type="AlphaFoldDB" id="A0ABC9A1T2"/>
<feature type="region of interest" description="Disordered" evidence="1">
    <location>
        <begin position="81"/>
        <end position="117"/>
    </location>
</feature>
<accession>A0ABC9A1T2</accession>
<dbReference type="EMBL" id="OZ075112">
    <property type="protein sequence ID" value="CAL4968617.1"/>
    <property type="molecule type" value="Genomic_DNA"/>
</dbReference>
<keyword evidence="2" id="KW-1133">Transmembrane helix</keyword>
<evidence type="ECO:0000313" key="4">
    <source>
        <dbReference type="Proteomes" id="UP001497457"/>
    </source>
</evidence>
<feature type="transmembrane region" description="Helical" evidence="2">
    <location>
        <begin position="56"/>
        <end position="74"/>
    </location>
</feature>
<keyword evidence="2" id="KW-0812">Transmembrane</keyword>
<sequence>MAPRSRLLDLETHDVLIFQYGDDDSASVATHAILFWPVFLAAAALLLHLAALFPQAAAAAAACAVLYGAYCFRLDRAARRRSRPSSAGPPPPAAPSHTSGTRRVMAGRYDRGIEQKS</sequence>